<reference evidence="1" key="1">
    <citation type="journal article" date="2021" name="Nat. Commun.">
        <title>Genetic determinants of endophytism in the Arabidopsis root mycobiome.</title>
        <authorList>
            <person name="Mesny F."/>
            <person name="Miyauchi S."/>
            <person name="Thiergart T."/>
            <person name="Pickel B."/>
            <person name="Atanasova L."/>
            <person name="Karlsson M."/>
            <person name="Huettel B."/>
            <person name="Barry K.W."/>
            <person name="Haridas S."/>
            <person name="Chen C."/>
            <person name="Bauer D."/>
            <person name="Andreopoulos W."/>
            <person name="Pangilinan J."/>
            <person name="LaButti K."/>
            <person name="Riley R."/>
            <person name="Lipzen A."/>
            <person name="Clum A."/>
            <person name="Drula E."/>
            <person name="Henrissat B."/>
            <person name="Kohler A."/>
            <person name="Grigoriev I.V."/>
            <person name="Martin F.M."/>
            <person name="Hacquard S."/>
        </authorList>
    </citation>
    <scope>NUCLEOTIDE SEQUENCE</scope>
    <source>
        <strain evidence="1">MPI-SDFR-AT-0073</strain>
    </source>
</reference>
<comment type="caution">
    <text evidence="1">The sequence shown here is derived from an EMBL/GenBank/DDBJ whole genome shotgun (WGS) entry which is preliminary data.</text>
</comment>
<dbReference type="RefSeq" id="XP_045952481.1">
    <property type="nucleotide sequence ID" value="XM_046100844.1"/>
</dbReference>
<accession>A0A9P8UCL7</accession>
<dbReference type="Gene3D" id="3.40.50.150">
    <property type="entry name" value="Vaccinia Virus protein VP39"/>
    <property type="match status" value="1"/>
</dbReference>
<name>A0A9P8UCL7_9PEZI</name>
<organism evidence="1 2">
    <name type="scientific">Truncatella angustata</name>
    <dbReference type="NCBI Taxonomy" id="152316"/>
    <lineage>
        <taxon>Eukaryota</taxon>
        <taxon>Fungi</taxon>
        <taxon>Dikarya</taxon>
        <taxon>Ascomycota</taxon>
        <taxon>Pezizomycotina</taxon>
        <taxon>Sordariomycetes</taxon>
        <taxon>Xylariomycetidae</taxon>
        <taxon>Amphisphaeriales</taxon>
        <taxon>Sporocadaceae</taxon>
        <taxon>Truncatella</taxon>
    </lineage>
</organism>
<gene>
    <name evidence="1" type="ORF">BKA67DRAFT_540960</name>
</gene>
<evidence type="ECO:0000313" key="1">
    <source>
        <dbReference type="EMBL" id="KAH6645967.1"/>
    </source>
</evidence>
<proteinExistence type="predicted"/>
<dbReference type="GeneID" id="70129736"/>
<keyword evidence="2" id="KW-1185">Reference proteome</keyword>
<dbReference type="Proteomes" id="UP000758603">
    <property type="component" value="Unassembled WGS sequence"/>
</dbReference>
<dbReference type="CDD" id="cd02440">
    <property type="entry name" value="AdoMet_MTases"/>
    <property type="match status" value="1"/>
</dbReference>
<dbReference type="AlphaFoldDB" id="A0A9P8UCL7"/>
<protein>
    <recommendedName>
        <fullName evidence="3">Methyltransferase</fullName>
    </recommendedName>
</protein>
<evidence type="ECO:0008006" key="3">
    <source>
        <dbReference type="Google" id="ProtNLM"/>
    </source>
</evidence>
<sequence length="268" mass="30577">MTQSQNQNRGVFFAPLSQDSANLSTKAKDFFPKIRPWNMGSTQQHPDCLVLGVDLDPVQPPYTLPNCEFRVLDVRTNWQFQDKFDFIHVRMLGEFPTPIFMTMLDSIYKNLVPGGWTEFTEWIMYLQSANHSSNGTAFHKWNYNLRSGLHKVGMSASHVARYHGKLEAKGFTQITRRKYSVPINQWPPSEKLQTLGGMMSENVLAAIEPMTMPIFIGVLDWSEEGARSLLRQVSKDIINTAQHTFIPLMTVFAQKPVEKPTLADTLHT</sequence>
<evidence type="ECO:0000313" key="2">
    <source>
        <dbReference type="Proteomes" id="UP000758603"/>
    </source>
</evidence>
<dbReference type="SUPFAM" id="SSF53335">
    <property type="entry name" value="S-adenosyl-L-methionine-dependent methyltransferases"/>
    <property type="match status" value="1"/>
</dbReference>
<dbReference type="InterPro" id="IPR029063">
    <property type="entry name" value="SAM-dependent_MTases_sf"/>
</dbReference>
<dbReference type="EMBL" id="JAGPXC010000010">
    <property type="protein sequence ID" value="KAH6645967.1"/>
    <property type="molecule type" value="Genomic_DNA"/>
</dbReference>
<dbReference type="OrthoDB" id="2013972at2759"/>